<evidence type="ECO:0000313" key="8">
    <source>
        <dbReference type="Proteomes" id="UP000515163"/>
    </source>
</evidence>
<feature type="transmembrane region" description="Helical" evidence="7">
    <location>
        <begin position="303"/>
        <end position="326"/>
    </location>
</feature>
<feature type="transmembrane region" description="Helical" evidence="7">
    <location>
        <begin position="267"/>
        <end position="291"/>
    </location>
</feature>
<evidence type="ECO:0000256" key="3">
    <source>
        <dbReference type="ARBA" id="ARBA00022692"/>
    </source>
</evidence>
<dbReference type="OrthoDB" id="419734at2759"/>
<organism evidence="8 9">
    <name type="scientific">Actinia tenebrosa</name>
    <name type="common">Australian red waratah sea anemone</name>
    <dbReference type="NCBI Taxonomy" id="6105"/>
    <lineage>
        <taxon>Eukaryota</taxon>
        <taxon>Metazoa</taxon>
        <taxon>Cnidaria</taxon>
        <taxon>Anthozoa</taxon>
        <taxon>Hexacorallia</taxon>
        <taxon>Actiniaria</taxon>
        <taxon>Actiniidae</taxon>
        <taxon>Actinia</taxon>
    </lineage>
</organism>
<evidence type="ECO:0000256" key="6">
    <source>
        <dbReference type="SAM" id="MobiDB-lite"/>
    </source>
</evidence>
<reference evidence="9" key="1">
    <citation type="submission" date="2025-08" db="UniProtKB">
        <authorList>
            <consortium name="RefSeq"/>
        </authorList>
    </citation>
    <scope>IDENTIFICATION</scope>
    <source>
        <tissue evidence="9">Tentacle</tissue>
    </source>
</reference>
<feature type="transmembrane region" description="Helical" evidence="7">
    <location>
        <begin position="85"/>
        <end position="102"/>
    </location>
</feature>
<dbReference type="InParanoid" id="A0A6P8I6Y1"/>
<evidence type="ECO:0000256" key="7">
    <source>
        <dbReference type="SAM" id="Phobius"/>
    </source>
</evidence>
<keyword evidence="4 7" id="KW-1133">Transmembrane helix</keyword>
<feature type="transmembrane region" description="Helical" evidence="7">
    <location>
        <begin position="358"/>
        <end position="380"/>
    </location>
</feature>
<sequence>MGSLWFCRFKQFSYVEPILFVYSHWLFLIFPLMNQYLYYRISEEVGFPYLNLTSDGGGCSQEHFEGNSTLKELEIEVQTRSANLFTYYILFCTLPCIIVSPFMGSYSDKKGRKVAMIASLTGAFLETTLLLVLIHMKLNVYVTIAGGIINGFSGYFATLWLGLMSYLGDTVEKDKLSIRMAILQFFLFIAGTVSQLTSGLWIEYLGFKPPMWFLWGSLLLIILYTIVFVKETIQPKKDVKVAFFSMESLRRTCSVFTKRRPGGRKNVILLIVFIAINILATVGTSAVQLLYLLRSPLCWIPSILGYFLAYRFLTLGLGSIAGIVILKKCFSEMNITRVGFVTQIAGLLLLAFSDKTWMVFLVPVVGILGSVIEPVFSSILSRLVTSEEQGVMFAIVGIISAIGEVVGTAAFNSIYPLSLRFNFPGFVFVFAAGISFCQIFATRCVDVPPEILNLEEEIIEENSLTENKPASEKPTKYPYEKDCTTTL</sequence>
<protein>
    <submittedName>
        <fullName evidence="9">Proton-coupled folate transporter-like</fullName>
    </submittedName>
</protein>
<dbReference type="Pfam" id="PF07690">
    <property type="entry name" value="MFS_1"/>
    <property type="match status" value="1"/>
</dbReference>
<feature type="transmembrane region" description="Helical" evidence="7">
    <location>
        <begin position="114"/>
        <end position="134"/>
    </location>
</feature>
<keyword evidence="8" id="KW-1185">Reference proteome</keyword>
<feature type="transmembrane region" description="Helical" evidence="7">
    <location>
        <begin position="180"/>
        <end position="200"/>
    </location>
</feature>
<feature type="transmembrane region" description="Helical" evidence="7">
    <location>
        <begin position="140"/>
        <end position="168"/>
    </location>
</feature>
<dbReference type="InterPro" id="IPR036259">
    <property type="entry name" value="MFS_trans_sf"/>
</dbReference>
<evidence type="ECO:0000256" key="2">
    <source>
        <dbReference type="ARBA" id="ARBA00004236"/>
    </source>
</evidence>
<accession>A0A6P8I6Y1</accession>
<comment type="subcellular location">
    <subcellularLocation>
        <location evidence="2">Cell membrane</location>
    </subcellularLocation>
    <subcellularLocation>
        <location evidence="1">Membrane</location>
        <topology evidence="1">Multi-pass membrane protein</topology>
    </subcellularLocation>
</comment>
<dbReference type="InterPro" id="IPR001958">
    <property type="entry name" value="Tet-R_TetA/multi-R_MdtG-like"/>
</dbReference>
<dbReference type="Gene3D" id="1.20.1250.20">
    <property type="entry name" value="MFS general substrate transporter like domains"/>
    <property type="match status" value="1"/>
</dbReference>
<proteinExistence type="predicted"/>
<evidence type="ECO:0000313" key="9">
    <source>
        <dbReference type="RefSeq" id="XP_031560485.1"/>
    </source>
</evidence>
<dbReference type="AlphaFoldDB" id="A0A6P8I6Y1"/>
<evidence type="ECO:0000256" key="4">
    <source>
        <dbReference type="ARBA" id="ARBA00022989"/>
    </source>
</evidence>
<feature type="compositionally biased region" description="Basic and acidic residues" evidence="6">
    <location>
        <begin position="469"/>
        <end position="487"/>
    </location>
</feature>
<dbReference type="PRINTS" id="PR01035">
    <property type="entry name" value="TCRTETA"/>
</dbReference>
<dbReference type="SUPFAM" id="SSF103473">
    <property type="entry name" value="MFS general substrate transporter"/>
    <property type="match status" value="1"/>
</dbReference>
<dbReference type="Proteomes" id="UP000515163">
    <property type="component" value="Unplaced"/>
</dbReference>
<feature type="transmembrane region" description="Helical" evidence="7">
    <location>
        <begin position="392"/>
        <end position="415"/>
    </location>
</feature>
<dbReference type="GeneID" id="116296586"/>
<gene>
    <name evidence="9" type="primary">LOC116296586</name>
</gene>
<dbReference type="PANTHER" id="PTHR23507">
    <property type="entry name" value="ZGC:174356"/>
    <property type="match status" value="1"/>
</dbReference>
<feature type="transmembrane region" description="Helical" evidence="7">
    <location>
        <begin position="335"/>
        <end position="352"/>
    </location>
</feature>
<dbReference type="FunCoup" id="A0A6P8I6Y1">
    <property type="interactions" value="182"/>
</dbReference>
<evidence type="ECO:0000256" key="1">
    <source>
        <dbReference type="ARBA" id="ARBA00004141"/>
    </source>
</evidence>
<feature type="transmembrane region" description="Helical" evidence="7">
    <location>
        <begin position="421"/>
        <end position="441"/>
    </location>
</feature>
<dbReference type="KEGG" id="aten:116296586"/>
<feature type="transmembrane region" description="Helical" evidence="7">
    <location>
        <begin position="212"/>
        <end position="229"/>
    </location>
</feature>
<keyword evidence="3 7" id="KW-0812">Transmembrane</keyword>
<name>A0A6P8I6Y1_ACTTE</name>
<keyword evidence="5 7" id="KW-0472">Membrane</keyword>
<feature type="transmembrane region" description="Helical" evidence="7">
    <location>
        <begin position="12"/>
        <end position="33"/>
    </location>
</feature>
<dbReference type="GO" id="GO:0016020">
    <property type="term" value="C:membrane"/>
    <property type="evidence" value="ECO:0007669"/>
    <property type="project" value="UniProtKB-SubCell"/>
</dbReference>
<dbReference type="RefSeq" id="XP_031560485.1">
    <property type="nucleotide sequence ID" value="XM_031704625.1"/>
</dbReference>
<dbReference type="GO" id="GO:0022857">
    <property type="term" value="F:transmembrane transporter activity"/>
    <property type="evidence" value="ECO:0007669"/>
    <property type="project" value="InterPro"/>
</dbReference>
<dbReference type="InterPro" id="IPR011701">
    <property type="entry name" value="MFS"/>
</dbReference>
<dbReference type="PANTHER" id="PTHR23507:SF1">
    <property type="entry name" value="FI18259P1-RELATED"/>
    <property type="match status" value="1"/>
</dbReference>
<feature type="region of interest" description="Disordered" evidence="6">
    <location>
        <begin position="463"/>
        <end position="487"/>
    </location>
</feature>
<evidence type="ECO:0000256" key="5">
    <source>
        <dbReference type="ARBA" id="ARBA00023136"/>
    </source>
</evidence>